<evidence type="ECO:0000259" key="8">
    <source>
        <dbReference type="Pfam" id="PF12698"/>
    </source>
</evidence>
<evidence type="ECO:0000256" key="6">
    <source>
        <dbReference type="SAM" id="MobiDB-lite"/>
    </source>
</evidence>
<keyword evidence="10" id="KW-1185">Reference proteome</keyword>
<feature type="region of interest" description="Disordered" evidence="6">
    <location>
        <begin position="859"/>
        <end position="963"/>
    </location>
</feature>
<dbReference type="NCBIfam" id="TIGR03061">
    <property type="entry name" value="pip_yhgE_Nterm"/>
    <property type="match status" value="1"/>
</dbReference>
<dbReference type="EMBL" id="MWWV01000005">
    <property type="protein sequence ID" value="OZG58058.1"/>
    <property type="molecule type" value="Genomic_DNA"/>
</dbReference>
<keyword evidence="5" id="KW-0175">Coiled coil</keyword>
<feature type="transmembrane region" description="Helical" evidence="7">
    <location>
        <begin position="767"/>
        <end position="791"/>
    </location>
</feature>
<sequence length="963" mass="102141">MRMIGRIFTRDVLRLLRNPVAIVITLGVALIPSLYAWFNIVANWDPYSNTGNIQVAVANTDAGTHNDLVGKLNAGEQVEQQLKANHDLGWRFVSETQAKAGVESGEYYAAIVIPKDFSAQLVNTIEGSGQPRITYYVNEKKNAIAPKITDTGASTIDEQVNQTFISTVATTVVNAVKQAAANTSDKAGDTRTAIDNDLDQASTDLADAQKAMTDTAATIDASTKALDDANTTLTALTNQLTSTQTALANANTALGETRKESLGFANTLDSTLGTAAVNLSGLEVSANNAAGGISGGFTTVQTTIDQTLNGQDSALSQGRQAISNVRQTVNNANLPAAQKQNILDQLDKLDNQLVDQQNQATNFRNSASTITGSGITATQSMANGVTTLTQNGVATLTDTRGNLNTTVMPSLLAAMDSFSASTGSMGGTLGGLNSTIGQTQTIIKQLKSTLTSTKSTLADTGKSLNDVKTGLDTTRTDLAALESSDIWQQLNTRLNLNATEAGAFMASPVNLVTTTVYPVANYGSAVTPFYTNLALWVGGFVLIAIYKLEVDKEGLNHGKRVNAMQAYIGRGLLLVSVGLMQALIVTIGDLIIGIQCKNPVAFVFSGLVISFVYVNVIYALAASLKHIGKAVAVILVIIQIPGSSGMYPIEMMPDFFRNLYPFLPFTYGINAMRETIGGAYGSHYWHDLGSLLWFLAGALMLGLVARPYLLNLNALFDRRLGATDLMVAEKNNMLNERFKLTSVIKLLMGVDEVRPQIRRRAHRFFKLYPHLIRAGLALIIVLPALFLVLMFSVESKIVMLTAWITSIILIDIYLIVVEYMYESFARQLGISAMDSDALRKAMSRRFHIPLPSLPIPPMPSLPDLGGRHHGAHTAGGAGSAGAGSAGAGAHAAGAGSGADDPENDDVFKALRAARQATPGEPIDDAHDSGVHDSTAASHGSGHGGANGTCDGNANGTHDGKETR</sequence>
<evidence type="ECO:0000256" key="4">
    <source>
        <dbReference type="ARBA" id="ARBA00023136"/>
    </source>
</evidence>
<organism evidence="9 10">
    <name type="scientific">Bifidobacterium tissieri</name>
    <dbReference type="NCBI Taxonomy" id="1630162"/>
    <lineage>
        <taxon>Bacteria</taxon>
        <taxon>Bacillati</taxon>
        <taxon>Actinomycetota</taxon>
        <taxon>Actinomycetes</taxon>
        <taxon>Bifidobacteriales</taxon>
        <taxon>Bifidobacteriaceae</taxon>
        <taxon>Bifidobacterium</taxon>
    </lineage>
</organism>
<name>A0A261FG61_9BIFI</name>
<dbReference type="GO" id="GO:0140359">
    <property type="term" value="F:ABC-type transporter activity"/>
    <property type="evidence" value="ECO:0007669"/>
    <property type="project" value="InterPro"/>
</dbReference>
<feature type="transmembrane region" description="Helical" evidence="7">
    <location>
        <begin position="797"/>
        <end position="817"/>
    </location>
</feature>
<dbReference type="InterPro" id="IPR017501">
    <property type="entry name" value="Phage_infect_YhgE_C"/>
</dbReference>
<feature type="transmembrane region" description="Helical" evidence="7">
    <location>
        <begin position="567"/>
        <end position="594"/>
    </location>
</feature>
<dbReference type="Pfam" id="PF12698">
    <property type="entry name" value="ABC2_membrane_3"/>
    <property type="match status" value="1"/>
</dbReference>
<protein>
    <submittedName>
        <fullName evidence="9">ABC transporter</fullName>
    </submittedName>
</protein>
<dbReference type="Proteomes" id="UP000216444">
    <property type="component" value="Unassembled WGS sequence"/>
</dbReference>
<dbReference type="PANTHER" id="PTHR43077:SF10">
    <property type="entry name" value="TRANSPORT PERMEASE PROTEIN"/>
    <property type="match status" value="1"/>
</dbReference>
<dbReference type="PANTHER" id="PTHR43077">
    <property type="entry name" value="TRANSPORT PERMEASE YVFS-RELATED"/>
    <property type="match status" value="1"/>
</dbReference>
<evidence type="ECO:0000313" key="9">
    <source>
        <dbReference type="EMBL" id="OZG58058.1"/>
    </source>
</evidence>
<feature type="transmembrane region" description="Helical" evidence="7">
    <location>
        <begin position="600"/>
        <end position="621"/>
    </location>
</feature>
<gene>
    <name evidence="9" type="ORF">BTIS_0906</name>
</gene>
<keyword evidence="4 7" id="KW-0472">Membrane</keyword>
<feature type="transmembrane region" description="Helical" evidence="7">
    <location>
        <begin position="20"/>
        <end position="38"/>
    </location>
</feature>
<comment type="caution">
    <text evidence="9">The sequence shown here is derived from an EMBL/GenBank/DDBJ whole genome shotgun (WGS) entry which is preliminary data.</text>
</comment>
<dbReference type="NCBIfam" id="TIGR03062">
    <property type="entry name" value="pip_yhgE_Cterm"/>
    <property type="match status" value="1"/>
</dbReference>
<reference evidence="9 10" key="1">
    <citation type="journal article" date="2017" name="BMC Genomics">
        <title>Comparative genomic and phylogenomic analyses of the Bifidobacteriaceae family.</title>
        <authorList>
            <person name="Lugli G.A."/>
            <person name="Milani C."/>
            <person name="Turroni F."/>
            <person name="Duranti S."/>
            <person name="Mancabelli L."/>
            <person name="Mangifesta M."/>
            <person name="Ferrario C."/>
            <person name="Modesto M."/>
            <person name="Mattarelli P."/>
            <person name="Jiri K."/>
            <person name="van Sinderen D."/>
            <person name="Ventura M."/>
        </authorList>
    </citation>
    <scope>NUCLEOTIDE SEQUENCE [LARGE SCALE GENOMIC DNA]</scope>
    <source>
        <strain evidence="9 10">DSM 100201</strain>
    </source>
</reference>
<feature type="transmembrane region" description="Helical" evidence="7">
    <location>
        <begin position="691"/>
        <end position="709"/>
    </location>
</feature>
<dbReference type="InterPro" id="IPR051328">
    <property type="entry name" value="T7SS_ABC-Transporter"/>
</dbReference>
<evidence type="ECO:0000256" key="1">
    <source>
        <dbReference type="ARBA" id="ARBA00004141"/>
    </source>
</evidence>
<keyword evidence="2 7" id="KW-0812">Transmembrane</keyword>
<evidence type="ECO:0000313" key="10">
    <source>
        <dbReference type="Proteomes" id="UP000216444"/>
    </source>
</evidence>
<feature type="compositionally biased region" description="Gly residues" evidence="6">
    <location>
        <begin position="873"/>
        <end position="886"/>
    </location>
</feature>
<evidence type="ECO:0000256" key="3">
    <source>
        <dbReference type="ARBA" id="ARBA00022989"/>
    </source>
</evidence>
<evidence type="ECO:0000256" key="7">
    <source>
        <dbReference type="SAM" id="Phobius"/>
    </source>
</evidence>
<feature type="coiled-coil region" evidence="5">
    <location>
        <begin position="339"/>
        <end position="366"/>
    </location>
</feature>
<evidence type="ECO:0000256" key="2">
    <source>
        <dbReference type="ARBA" id="ARBA00022692"/>
    </source>
</evidence>
<accession>A0A261FG61</accession>
<evidence type="ECO:0000256" key="5">
    <source>
        <dbReference type="SAM" id="Coils"/>
    </source>
</evidence>
<proteinExistence type="predicted"/>
<feature type="transmembrane region" description="Helical" evidence="7">
    <location>
        <begin position="529"/>
        <end position="546"/>
    </location>
</feature>
<comment type="subcellular location">
    <subcellularLocation>
        <location evidence="1">Membrane</location>
        <topology evidence="1">Multi-pass membrane protein</topology>
    </subcellularLocation>
</comment>
<dbReference type="Gene3D" id="3.40.1710.10">
    <property type="entry name" value="abc type-2 transporter like domain"/>
    <property type="match status" value="1"/>
</dbReference>
<dbReference type="AlphaFoldDB" id="A0A261FG61"/>
<dbReference type="InterPro" id="IPR013525">
    <property type="entry name" value="ABC2_TM"/>
</dbReference>
<keyword evidence="3 7" id="KW-1133">Transmembrane helix</keyword>
<dbReference type="GO" id="GO:0016020">
    <property type="term" value="C:membrane"/>
    <property type="evidence" value="ECO:0007669"/>
    <property type="project" value="UniProtKB-SubCell"/>
</dbReference>
<feature type="domain" description="ABC-2 type transporter transmembrane" evidence="8">
    <location>
        <begin position="488"/>
        <end position="703"/>
    </location>
</feature>
<dbReference type="InterPro" id="IPR017500">
    <property type="entry name" value="Phage_infect_YhgE_N"/>
</dbReference>
<feature type="transmembrane region" description="Helical" evidence="7">
    <location>
        <begin position="630"/>
        <end position="649"/>
    </location>
</feature>